<protein>
    <recommendedName>
        <fullName evidence="1">Heterokaryon incompatibility domain-containing protein</fullName>
    </recommendedName>
</protein>
<dbReference type="OrthoDB" id="10542785at2759"/>
<dbReference type="AlphaFoldDB" id="A0A2J6TX77"/>
<dbReference type="RefSeq" id="XP_024744509.1">
    <property type="nucleotide sequence ID" value="XM_024870883.1"/>
</dbReference>
<dbReference type="Pfam" id="PF06985">
    <property type="entry name" value="HET"/>
    <property type="match status" value="1"/>
</dbReference>
<dbReference type="GeneID" id="36578965"/>
<dbReference type="InterPro" id="IPR010730">
    <property type="entry name" value="HET"/>
</dbReference>
<organism evidence="2 3">
    <name type="scientific">Hyaloscypha bicolor E</name>
    <dbReference type="NCBI Taxonomy" id="1095630"/>
    <lineage>
        <taxon>Eukaryota</taxon>
        <taxon>Fungi</taxon>
        <taxon>Dikarya</taxon>
        <taxon>Ascomycota</taxon>
        <taxon>Pezizomycotina</taxon>
        <taxon>Leotiomycetes</taxon>
        <taxon>Helotiales</taxon>
        <taxon>Hyaloscyphaceae</taxon>
        <taxon>Hyaloscypha</taxon>
        <taxon>Hyaloscypha bicolor</taxon>
    </lineage>
</organism>
<proteinExistence type="predicted"/>
<gene>
    <name evidence="2" type="ORF">K444DRAFT_18591</name>
</gene>
<evidence type="ECO:0000313" key="2">
    <source>
        <dbReference type="EMBL" id="PMD67605.1"/>
    </source>
</evidence>
<evidence type="ECO:0000313" key="3">
    <source>
        <dbReference type="Proteomes" id="UP000235371"/>
    </source>
</evidence>
<dbReference type="STRING" id="1095630.A0A2J6TX77"/>
<evidence type="ECO:0000259" key="1">
    <source>
        <dbReference type="Pfam" id="PF06985"/>
    </source>
</evidence>
<dbReference type="Proteomes" id="UP000235371">
    <property type="component" value="Unassembled WGS sequence"/>
</dbReference>
<dbReference type="InParanoid" id="A0A2J6TX77"/>
<dbReference type="EMBL" id="KZ613740">
    <property type="protein sequence ID" value="PMD67605.1"/>
    <property type="molecule type" value="Genomic_DNA"/>
</dbReference>
<name>A0A2J6TX77_9HELO</name>
<keyword evidence="3" id="KW-1185">Reference proteome</keyword>
<reference evidence="2 3" key="1">
    <citation type="submission" date="2016-04" db="EMBL/GenBank/DDBJ databases">
        <title>A degradative enzymes factory behind the ericoid mycorrhizal symbiosis.</title>
        <authorList>
            <consortium name="DOE Joint Genome Institute"/>
            <person name="Martino E."/>
            <person name="Morin E."/>
            <person name="Grelet G."/>
            <person name="Kuo A."/>
            <person name="Kohler A."/>
            <person name="Daghino S."/>
            <person name="Barry K."/>
            <person name="Choi C."/>
            <person name="Cichocki N."/>
            <person name="Clum A."/>
            <person name="Copeland A."/>
            <person name="Hainaut M."/>
            <person name="Haridas S."/>
            <person name="Labutti K."/>
            <person name="Lindquist E."/>
            <person name="Lipzen A."/>
            <person name="Khouja H.-R."/>
            <person name="Murat C."/>
            <person name="Ohm R."/>
            <person name="Olson A."/>
            <person name="Spatafora J."/>
            <person name="Veneault-Fourrey C."/>
            <person name="Henrissat B."/>
            <person name="Grigoriev I."/>
            <person name="Martin F."/>
            <person name="Perotto S."/>
        </authorList>
    </citation>
    <scope>NUCLEOTIDE SEQUENCE [LARGE SCALE GENOMIC DNA]</scope>
    <source>
        <strain evidence="2 3">E</strain>
    </source>
</reference>
<accession>A0A2J6TX77</accession>
<feature type="domain" description="Heterokaryon incompatibility" evidence="1">
    <location>
        <begin position="56"/>
        <end position="152"/>
    </location>
</feature>
<sequence>MKTIPWKELCPSELSTSRHGESMCIVPANSFFEYTGKDKQFELFEGYYPELAKKDAGLKYEYQIPQTSKDAMRLVLKLCDQSLLVDALCIHHPRPPRRQEGPSSSMDRMYGPSVLTKAAPHGAGAGAGLPHVRSHSREPIPRVEMIRGIRLANNKAFASSSTNLEITSRLINANYANNGLLQCA</sequence>